<gene>
    <name evidence="1" type="ORF">HMPREF0454_03553</name>
</gene>
<comment type="caution">
    <text evidence="1">The sequence shown here is derived from an EMBL/GenBank/DDBJ whole genome shotgun (WGS) entry which is preliminary data.</text>
</comment>
<reference evidence="1 2" key="1">
    <citation type="submission" date="2011-08" db="EMBL/GenBank/DDBJ databases">
        <authorList>
            <person name="Weinstock G."/>
            <person name="Sodergren E."/>
            <person name="Clifton S."/>
            <person name="Fulton L."/>
            <person name="Fulton B."/>
            <person name="Courtney L."/>
            <person name="Fronick C."/>
            <person name="Harrison M."/>
            <person name="Strong C."/>
            <person name="Farmer C."/>
            <person name="Delahaunty K."/>
            <person name="Markovic C."/>
            <person name="Hall O."/>
            <person name="Minx P."/>
            <person name="Tomlinson C."/>
            <person name="Mitreva M."/>
            <person name="Hou S."/>
            <person name="Chen J."/>
            <person name="Wollam A."/>
            <person name="Pepin K.H."/>
            <person name="Johnson M."/>
            <person name="Bhonagiri V."/>
            <person name="Zhang X."/>
            <person name="Suruliraj S."/>
            <person name="Warren W."/>
            <person name="Chinwalla A."/>
            <person name="Mardis E.R."/>
            <person name="Wilson R.K."/>
        </authorList>
    </citation>
    <scope>NUCLEOTIDE SEQUENCE [LARGE SCALE GENOMIC DNA]</scope>
    <source>
        <strain evidence="1 2">ATCC 51873</strain>
    </source>
</reference>
<dbReference type="AlphaFoldDB" id="G9YAC9"/>
<dbReference type="EMBL" id="AGCI01000084">
    <property type="protein sequence ID" value="EHM40259.1"/>
    <property type="molecule type" value="Genomic_DNA"/>
</dbReference>
<dbReference type="PATRIC" id="fig|1002364.3.peg.3210"/>
<evidence type="ECO:0000313" key="1">
    <source>
        <dbReference type="EMBL" id="EHM40259.1"/>
    </source>
</evidence>
<dbReference type="Proteomes" id="UP000005959">
    <property type="component" value="Unassembled WGS sequence"/>
</dbReference>
<dbReference type="RefSeq" id="WP_004094802.1">
    <property type="nucleotide sequence ID" value="NZ_JH417541.1"/>
</dbReference>
<organism evidence="1 2">
    <name type="scientific">Hafnia alvei ATCC 51873</name>
    <dbReference type="NCBI Taxonomy" id="1002364"/>
    <lineage>
        <taxon>Bacteria</taxon>
        <taxon>Pseudomonadati</taxon>
        <taxon>Pseudomonadota</taxon>
        <taxon>Gammaproteobacteria</taxon>
        <taxon>Enterobacterales</taxon>
        <taxon>Hafniaceae</taxon>
        <taxon>Hafnia</taxon>
    </lineage>
</organism>
<accession>G9YAC9</accession>
<sequence length="160" mass="18410">MDVNTIFEIHPKKGAGVIKFGMRRDKVNNLLGVNDDYMIDNNRLVEFRSDMNISYTADPDGKVFHIGFSKGMNLVMFDSVNIFHDNPDIVINKLIEHDDCPYLSLGMVFFMKLGITLTGFHDDDSEQKSLAVFNHSEYEQYIDDMEPFIDAMNNKYHKAS</sequence>
<proteinExistence type="predicted"/>
<protein>
    <submittedName>
        <fullName evidence="1">Uncharacterized protein</fullName>
    </submittedName>
</protein>
<evidence type="ECO:0000313" key="2">
    <source>
        <dbReference type="Proteomes" id="UP000005959"/>
    </source>
</evidence>
<name>G9YAC9_HAFAL</name>
<dbReference type="HOGENOM" id="CLU_1599810_0_0_6"/>